<dbReference type="PANTHER" id="PTHR48085:SF5">
    <property type="entry name" value="CADMIUM_ZINC-TRANSPORTING ATPASE HMA4-RELATED"/>
    <property type="match status" value="1"/>
</dbReference>
<dbReference type="InterPro" id="IPR036412">
    <property type="entry name" value="HAD-like_sf"/>
</dbReference>
<comment type="similarity">
    <text evidence="1">Belongs to the cation transport ATPase (P-type) (TC 3.A.3) family. Type IB subfamily.</text>
</comment>
<dbReference type="InterPro" id="IPR023214">
    <property type="entry name" value="HAD_sf"/>
</dbReference>
<evidence type="ECO:0000313" key="3">
    <source>
        <dbReference type="EMBL" id="NYG60019.1"/>
    </source>
</evidence>
<evidence type="ECO:0000256" key="2">
    <source>
        <dbReference type="SAM" id="Phobius"/>
    </source>
</evidence>
<evidence type="ECO:0000256" key="1">
    <source>
        <dbReference type="ARBA" id="ARBA00006024"/>
    </source>
</evidence>
<dbReference type="Gene3D" id="3.40.1110.10">
    <property type="entry name" value="Calcium-transporting ATPase, cytoplasmic domain N"/>
    <property type="match status" value="1"/>
</dbReference>
<feature type="transmembrane region" description="Helical" evidence="2">
    <location>
        <begin position="288"/>
        <end position="306"/>
    </location>
</feature>
<dbReference type="AlphaFoldDB" id="A0A7Y9S2W6"/>
<comment type="caution">
    <text evidence="3">The sequence shown here is derived from an EMBL/GenBank/DDBJ whole genome shotgun (WGS) entry which is preliminary data.</text>
</comment>
<dbReference type="SUPFAM" id="SSF56784">
    <property type="entry name" value="HAD-like"/>
    <property type="match status" value="1"/>
</dbReference>
<gene>
    <name evidence="3" type="ORF">BJ980_002942</name>
</gene>
<dbReference type="EMBL" id="JACCAA010000001">
    <property type="protein sequence ID" value="NYG60019.1"/>
    <property type="molecule type" value="Genomic_DNA"/>
</dbReference>
<dbReference type="InterPro" id="IPR023299">
    <property type="entry name" value="ATPase_P-typ_cyto_dom_N"/>
</dbReference>
<keyword evidence="2" id="KW-0812">Transmembrane</keyword>
<dbReference type="SUPFAM" id="SSF81660">
    <property type="entry name" value="Metal cation-transporting ATPase, ATP-binding domain N"/>
    <property type="match status" value="1"/>
</dbReference>
<accession>A0A7Y9S2W6</accession>
<dbReference type="RefSeq" id="WP_179503004.1">
    <property type="nucleotide sequence ID" value="NZ_JACCAA010000001.1"/>
</dbReference>
<keyword evidence="2" id="KW-1133">Transmembrane helix</keyword>
<dbReference type="GO" id="GO:0016020">
    <property type="term" value="C:membrane"/>
    <property type="evidence" value="ECO:0007669"/>
    <property type="project" value="TreeGrafter"/>
</dbReference>
<protein>
    <submittedName>
        <fullName evidence="3">Cation transport ATPase</fullName>
    </submittedName>
</protein>
<dbReference type="GO" id="GO:0000166">
    <property type="term" value="F:nucleotide binding"/>
    <property type="evidence" value="ECO:0007669"/>
    <property type="project" value="InterPro"/>
</dbReference>
<keyword evidence="2" id="KW-0472">Membrane</keyword>
<organism evidence="3 4">
    <name type="scientific">Nocardioides daedukensis</name>
    <dbReference type="NCBI Taxonomy" id="634462"/>
    <lineage>
        <taxon>Bacteria</taxon>
        <taxon>Bacillati</taxon>
        <taxon>Actinomycetota</taxon>
        <taxon>Actinomycetes</taxon>
        <taxon>Propionibacteriales</taxon>
        <taxon>Nocardioidaceae</taxon>
        <taxon>Nocardioides</taxon>
    </lineage>
</organism>
<dbReference type="Gene3D" id="3.40.50.1000">
    <property type="entry name" value="HAD superfamily/HAD-like"/>
    <property type="match status" value="1"/>
</dbReference>
<dbReference type="InterPro" id="IPR051014">
    <property type="entry name" value="Cation_Transport_ATPase_IB"/>
</dbReference>
<dbReference type="GO" id="GO:0015086">
    <property type="term" value="F:cadmium ion transmembrane transporter activity"/>
    <property type="evidence" value="ECO:0007669"/>
    <property type="project" value="TreeGrafter"/>
</dbReference>
<dbReference type="Proteomes" id="UP000540656">
    <property type="component" value="Unassembled WGS sequence"/>
</dbReference>
<dbReference type="PANTHER" id="PTHR48085">
    <property type="entry name" value="CADMIUM/ZINC-TRANSPORTING ATPASE HMA2-RELATED"/>
    <property type="match status" value="1"/>
</dbReference>
<proteinExistence type="inferred from homology"/>
<keyword evidence="4" id="KW-1185">Reference proteome</keyword>
<evidence type="ECO:0000313" key="4">
    <source>
        <dbReference type="Proteomes" id="UP000540656"/>
    </source>
</evidence>
<name>A0A7Y9S2W6_9ACTN</name>
<sequence length="342" mass="36015">MTMTVLLVLLGLLLLAGIGELAPRFLASRWASARGVDLGTTRARRAAHRIDSVLLDAVGTVTDGELDVIGLDPVEPEHEQNLRWFAGALAHALPDPVGRAVAQLAARGRLSNVEIRAEGIAGSVDRHPVRVGHPDWIGVEDTGGLGHRVAVEVDQRLLGRITVAASVRDDAADAVRRLVDLGIESFLVADEPSRDTDRLADAAGIASRWGATAPEKRGRLVAELQEQGRVIAMVGPSAPQPEAHAQADLSVGDGPEADLTMRDLDVSLVADTFTLLRSLRRVLAANRVIALVTVLLALPLTLLATLPWSVPAGLLGGGLVMVVVATTATTPPVRRATTPDAQ</sequence>
<reference evidence="3 4" key="1">
    <citation type="submission" date="2020-07" db="EMBL/GenBank/DDBJ databases">
        <title>Sequencing the genomes of 1000 actinobacteria strains.</title>
        <authorList>
            <person name="Klenk H.-P."/>
        </authorList>
    </citation>
    <scope>NUCLEOTIDE SEQUENCE [LARGE SCALE GENOMIC DNA]</scope>
    <source>
        <strain evidence="3 4">DSM 23819</strain>
    </source>
</reference>
<dbReference type="Pfam" id="PF00702">
    <property type="entry name" value="Hydrolase"/>
    <property type="match status" value="1"/>
</dbReference>